<dbReference type="EMBL" id="NIBB01000086">
    <property type="protein sequence ID" value="PAB51968.1"/>
    <property type="molecule type" value="Genomic_DNA"/>
</dbReference>
<evidence type="ECO:0000313" key="2">
    <source>
        <dbReference type="EMBL" id="PAB51968.1"/>
    </source>
</evidence>
<evidence type="ECO:0000256" key="1">
    <source>
        <dbReference type="SAM" id="MobiDB-lite"/>
    </source>
</evidence>
<dbReference type="Proteomes" id="UP000216448">
    <property type="component" value="Unassembled WGS sequence"/>
</dbReference>
<organism evidence="2 3">
    <name type="scientific">Lactobacillus johnsonii</name>
    <dbReference type="NCBI Taxonomy" id="33959"/>
    <lineage>
        <taxon>Bacteria</taxon>
        <taxon>Bacillati</taxon>
        <taxon>Bacillota</taxon>
        <taxon>Bacilli</taxon>
        <taxon>Lactobacillales</taxon>
        <taxon>Lactobacillaceae</taxon>
        <taxon>Lactobacillus</taxon>
    </lineage>
</organism>
<name>A0AAX0PSL4_LACJH</name>
<comment type="caution">
    <text evidence="2">The sequence shown here is derived from an EMBL/GenBank/DDBJ whole genome shotgun (WGS) entry which is preliminary data.</text>
</comment>
<protein>
    <submittedName>
        <fullName evidence="2">Uncharacterized protein</fullName>
    </submittedName>
</protein>
<gene>
    <name evidence="2" type="ORF">A3P64_09140</name>
</gene>
<evidence type="ECO:0000313" key="3">
    <source>
        <dbReference type="Proteomes" id="UP000216448"/>
    </source>
</evidence>
<dbReference type="AlphaFoldDB" id="A0AAX0PSL4"/>
<accession>A0AAX0PSL4</accession>
<proteinExistence type="predicted"/>
<feature type="compositionally biased region" description="Low complexity" evidence="1">
    <location>
        <begin position="28"/>
        <end position="40"/>
    </location>
</feature>
<feature type="region of interest" description="Disordered" evidence="1">
    <location>
        <begin position="1"/>
        <end position="70"/>
    </location>
</feature>
<sequence>MVIADNVGSTENTSLSGSPKNKTDNKTSGQNSVSSASSQSDGKNNDGVNNSSTTSSSNSSSSSSTSSKRSIPKNNILAVSSVNWPKKFATWTQGERVYGTFSNNIYGFMNEVDESFDGAHKYVSFDIMANIDWTQSPKTEFYALYETNGQYHGQIIDRSKVDIVKMESYSYTALWYVSIDLAGISADKVQICIFDDDGKGYWPGKGFWRTNGVADDETYPFIISSPSFGWSKIDQSLSDKINQSSSDADDGIIYAGQSMDYKNNAPRVSQDNIVNFSNATLESKKSIKFNKQTVVNNELVSDYTISTNLSSLENQVTGLDQSGNYGISTNLKSVLPSTTQVVKSVQYGGLKSINITPEALAKKTINLKDYTDPKFIAKLQKDLGSNLTYKWFYYDQLGTSMSQANAPGATGVLGQDWLSIDNKSDLGKKIEQQLNSNKDGYLQLKIYSSGKLVTVGNPILIKGESSNFEVPDLIDFGTISTDDVINGSSLESQTSATDVLKVTIPATTEVGWEVTARVPEDGALAKLNGKLNLLGKDITTSPTVLADINKSGESSYDLDAKLIFSGYHGQVDPTKYSEAINWKLEPKITLNASE</sequence>
<feature type="compositionally biased region" description="Polar residues" evidence="1">
    <location>
        <begin position="7"/>
        <end position="20"/>
    </location>
</feature>
<feature type="compositionally biased region" description="Low complexity" evidence="1">
    <location>
        <begin position="49"/>
        <end position="67"/>
    </location>
</feature>
<reference evidence="2 3" key="1">
    <citation type="submission" date="2017-05" db="EMBL/GenBank/DDBJ databases">
        <title>Lactobacillus johnsonii from commercial turkeys.</title>
        <authorList>
            <person name="Johnson T.J."/>
            <person name="Youmans B."/>
        </authorList>
    </citation>
    <scope>NUCLEOTIDE SEQUENCE [LARGE SCALE GENOMIC DNA]</scope>
    <source>
        <strain evidence="2 3">UMNLJ54</strain>
    </source>
</reference>